<dbReference type="Pfam" id="PF13976">
    <property type="entry name" value="gag_pre-integrs"/>
    <property type="match status" value="1"/>
</dbReference>
<dbReference type="PROSITE" id="PS50994">
    <property type="entry name" value="INTEGRASE"/>
    <property type="match status" value="1"/>
</dbReference>
<dbReference type="Gene3D" id="3.30.420.10">
    <property type="entry name" value="Ribonuclease H-like superfamily/Ribonuclease H"/>
    <property type="match status" value="1"/>
</dbReference>
<feature type="region of interest" description="Disordered" evidence="2">
    <location>
        <begin position="488"/>
        <end position="515"/>
    </location>
</feature>
<dbReference type="Pfam" id="PF25597">
    <property type="entry name" value="SH3_retrovirus"/>
    <property type="match status" value="1"/>
</dbReference>
<feature type="compositionally biased region" description="Basic and acidic residues" evidence="2">
    <location>
        <begin position="495"/>
        <end position="513"/>
    </location>
</feature>
<evidence type="ECO:0000313" key="4">
    <source>
        <dbReference type="EMBL" id="GEY09604.1"/>
    </source>
</evidence>
<keyword evidence="1" id="KW-0175">Coiled coil</keyword>
<dbReference type="EMBL" id="BKCJ010151512">
    <property type="protein sequence ID" value="GEY09604.1"/>
    <property type="molecule type" value="Genomic_DNA"/>
</dbReference>
<dbReference type="PANTHER" id="PTHR42648">
    <property type="entry name" value="TRANSPOSASE, PUTATIVE-RELATED"/>
    <property type="match status" value="1"/>
</dbReference>
<proteinExistence type="predicted"/>
<evidence type="ECO:0000256" key="1">
    <source>
        <dbReference type="SAM" id="Coils"/>
    </source>
</evidence>
<evidence type="ECO:0000256" key="2">
    <source>
        <dbReference type="SAM" id="MobiDB-lite"/>
    </source>
</evidence>
<reference evidence="4" key="1">
    <citation type="journal article" date="2019" name="Sci. Rep.">
        <title>Draft genome of Tanacetum cinerariifolium, the natural source of mosquito coil.</title>
        <authorList>
            <person name="Yamashiro T."/>
            <person name="Shiraishi A."/>
            <person name="Satake H."/>
            <person name="Nakayama K."/>
        </authorList>
    </citation>
    <scope>NUCLEOTIDE SEQUENCE</scope>
</reference>
<dbReference type="PANTHER" id="PTHR42648:SF32">
    <property type="entry name" value="RIBONUCLEASE H-LIKE DOMAIN, GAG-PRE-INTEGRASE DOMAIN PROTEIN-RELATED"/>
    <property type="match status" value="1"/>
</dbReference>
<accession>A0A699HG64</accession>
<comment type="caution">
    <text evidence="4">The sequence shown here is derived from an EMBL/GenBank/DDBJ whole genome shotgun (WGS) entry which is preliminary data.</text>
</comment>
<feature type="domain" description="Integrase catalytic" evidence="3">
    <location>
        <begin position="185"/>
        <end position="351"/>
    </location>
</feature>
<dbReference type="InterPro" id="IPR012337">
    <property type="entry name" value="RNaseH-like_sf"/>
</dbReference>
<dbReference type="InterPro" id="IPR039537">
    <property type="entry name" value="Retrotran_Ty1/copia-like"/>
</dbReference>
<dbReference type="Pfam" id="PF00665">
    <property type="entry name" value="rve"/>
    <property type="match status" value="1"/>
</dbReference>
<dbReference type="SUPFAM" id="SSF53098">
    <property type="entry name" value="Ribonuclease H-like"/>
    <property type="match status" value="1"/>
</dbReference>
<dbReference type="InterPro" id="IPR001584">
    <property type="entry name" value="Integrase_cat-core"/>
</dbReference>
<dbReference type="GO" id="GO:0003676">
    <property type="term" value="F:nucleic acid binding"/>
    <property type="evidence" value="ECO:0007669"/>
    <property type="project" value="InterPro"/>
</dbReference>
<gene>
    <name evidence="4" type="ORF">Tci_381578</name>
</gene>
<evidence type="ECO:0000259" key="3">
    <source>
        <dbReference type="PROSITE" id="PS50994"/>
    </source>
</evidence>
<dbReference type="AlphaFoldDB" id="A0A699HG64"/>
<organism evidence="4">
    <name type="scientific">Tanacetum cinerariifolium</name>
    <name type="common">Dalmatian daisy</name>
    <name type="synonym">Chrysanthemum cinerariifolium</name>
    <dbReference type="NCBI Taxonomy" id="118510"/>
    <lineage>
        <taxon>Eukaryota</taxon>
        <taxon>Viridiplantae</taxon>
        <taxon>Streptophyta</taxon>
        <taxon>Embryophyta</taxon>
        <taxon>Tracheophyta</taxon>
        <taxon>Spermatophyta</taxon>
        <taxon>Magnoliopsida</taxon>
        <taxon>eudicotyledons</taxon>
        <taxon>Gunneridae</taxon>
        <taxon>Pentapetalae</taxon>
        <taxon>asterids</taxon>
        <taxon>campanulids</taxon>
        <taxon>Asterales</taxon>
        <taxon>Asteraceae</taxon>
        <taxon>Asteroideae</taxon>
        <taxon>Anthemideae</taxon>
        <taxon>Anthemidinae</taxon>
        <taxon>Tanacetum</taxon>
    </lineage>
</organism>
<dbReference type="InterPro" id="IPR036397">
    <property type="entry name" value="RNaseH_sf"/>
</dbReference>
<dbReference type="InterPro" id="IPR057670">
    <property type="entry name" value="SH3_retrovirus"/>
</dbReference>
<dbReference type="GO" id="GO:0015074">
    <property type="term" value="P:DNA integration"/>
    <property type="evidence" value="ECO:0007669"/>
    <property type="project" value="InterPro"/>
</dbReference>
<sequence length="1262" mass="143991">MIENIAYLSDFKKFDRGYVTFGGGAHSGRIFGKGTLITNSLDFENVYFVNELKFNPFSVSQMCDKKNYVFFTDNECLVLSSSFKLPNKSQILLKISKKDNMYSFDMKNIVPKDSLTSLVAKATLDESLLWHIRLVHINFKNINKLIQDNFVRGLPIKRFENDQTCVACLKGKQHRASYKSKVLNPITKPLFMLHMDLFGPTFMNSLMRNKYCLVITDDYSKFTWVFFLVTKDETSEILKNFIKEIENLVDKKVKIIRCDNGTKFKNKVMDDFCREKGIKREYCVARTPQQNGVAKRRNRTLIEAARTMLADSKLPTTFWAEVVSTACYVQNRVLIVKPHNKTPYELFRGFKPALSFMRLFRCHVAILNTLDNLGKFDGKSDEGFFVGHSFSSKAFRVYNTRTRKVEENLHIGFLENKPIKERNGPKWLFDIYSLTQSMNYVPVAACTILDESAGTQRDLNAGTSSGKEATSQDYIVMPIWKDASYFGSPSNDVEDGPHNEDDDKDKSEYDSSPKEVNAVGQHVWILMDLPYEKKAIGTKWVFKNKKDERGIVIRNKASQDKYVNEILKKFNYSDVKSASTPVDLEKPLVRDKDANDVDVHLYKSMIGSLMYLTASRPDIMFVSRMDKRTCYIKQKCVKSQSLVKFKRGRDIKIHQSGGPPKKVGDEAVHKELGDRIKRVATTTSSLEAKQDSGSGPRCQDTILRDVEGQTRFEAASKQFNDLPLSRVNTLGSINFLQIVDFLNSTHIKYALTKNPVIYVSLIRQFWESASSITYENGEIEITATIDGRVKSVTEASIRRHLKLEDSEGISNLPNTEFFEQLALMGYVSNSDRLTFQKGHFSLKLRFYIHTILHCLSLKKIAWEQFSSNITTAIICLATNKTFNFSKMIFEGMLKNLDNKSKFLIYPRFIQIFLNKHKRLLKPHKSTYVAPTLTQKLFSNIRKASKGYSRVDVPLFPTMLVQGPIYQSGLTISPPPISSPLRVPTPLYDSTLPGGNTPGSEGGRMTLNELTVLCTSLSKKVESLESDLKQIKLTYGAAYSKLIMKLKKLENKVKSSKASRRVRLIVSEDEDDLEDPFKQGRKIAQIDKDKELLYTANVPVTTAGAEISTAIPEDKTAKTSDDSDDITLAETLIEIKRSATKPQKQEEATIVVLTEEFDEIQAKIDADHKLAARLTYEEQKQFIIEEMAKLLVEFFKRRKKQLAAERADGSSKNCKIFSEMLDDFHRQDVIDLHRLVQERYDTTGLNTAGERLQLLEEFLLLKR</sequence>
<name>A0A699HG64_TANCI</name>
<dbReference type="InterPro" id="IPR025724">
    <property type="entry name" value="GAG-pre-integrase_dom"/>
</dbReference>
<protein>
    <submittedName>
        <fullName evidence="4">Putative ribonuclease H-like domain-containing protein</fullName>
    </submittedName>
</protein>
<feature type="coiled-coil region" evidence="1">
    <location>
        <begin position="1006"/>
        <end position="1058"/>
    </location>
</feature>